<feature type="region of interest" description="Disordered" evidence="1">
    <location>
        <begin position="68"/>
        <end position="96"/>
    </location>
</feature>
<feature type="compositionally biased region" description="Pro residues" evidence="1">
    <location>
        <begin position="1"/>
        <end position="11"/>
    </location>
</feature>
<feature type="region of interest" description="Disordered" evidence="1">
    <location>
        <begin position="1"/>
        <end position="56"/>
    </location>
</feature>
<sequence>MKKEPTSPPPTRGRSSGALVIRDQPSPQRGRKRKTAKNEAAAAAANQLAEEEAKRAEDAAVEAIARSLKDLVPADNSLPIDAAQWSQREGAPEAEQRRMLDLAAARQLAARAARRPRGTPRPGR</sequence>
<evidence type="ECO:0000256" key="1">
    <source>
        <dbReference type="SAM" id="MobiDB-lite"/>
    </source>
</evidence>
<organism evidence="2 3">
    <name type="scientific">Lolium multiflorum</name>
    <name type="common">Italian ryegrass</name>
    <name type="synonym">Lolium perenne subsp. multiflorum</name>
    <dbReference type="NCBI Taxonomy" id="4521"/>
    <lineage>
        <taxon>Eukaryota</taxon>
        <taxon>Viridiplantae</taxon>
        <taxon>Streptophyta</taxon>
        <taxon>Embryophyta</taxon>
        <taxon>Tracheophyta</taxon>
        <taxon>Spermatophyta</taxon>
        <taxon>Magnoliopsida</taxon>
        <taxon>Liliopsida</taxon>
        <taxon>Poales</taxon>
        <taxon>Poaceae</taxon>
        <taxon>BOP clade</taxon>
        <taxon>Pooideae</taxon>
        <taxon>Poodae</taxon>
        <taxon>Poeae</taxon>
        <taxon>Poeae Chloroplast Group 2 (Poeae type)</taxon>
        <taxon>Loliodinae</taxon>
        <taxon>Loliinae</taxon>
        <taxon>Lolium</taxon>
    </lineage>
</organism>
<proteinExistence type="predicted"/>
<reference evidence="2" key="1">
    <citation type="submission" date="2023-07" db="EMBL/GenBank/DDBJ databases">
        <title>A chromosome-level genome assembly of Lolium multiflorum.</title>
        <authorList>
            <person name="Chen Y."/>
            <person name="Copetti D."/>
            <person name="Kolliker R."/>
            <person name="Studer B."/>
        </authorList>
    </citation>
    <scope>NUCLEOTIDE SEQUENCE</scope>
    <source>
        <strain evidence="2">02402/16</strain>
        <tissue evidence="2">Leaf</tissue>
    </source>
</reference>
<keyword evidence="3" id="KW-1185">Reference proteome</keyword>
<name>A0AAD8WU77_LOLMU</name>
<evidence type="ECO:0000313" key="2">
    <source>
        <dbReference type="EMBL" id="KAK1681092.1"/>
    </source>
</evidence>
<feature type="compositionally biased region" description="Low complexity" evidence="1">
    <location>
        <begin position="38"/>
        <end position="48"/>
    </location>
</feature>
<comment type="caution">
    <text evidence="2">The sequence shown here is derived from an EMBL/GenBank/DDBJ whole genome shotgun (WGS) entry which is preliminary data.</text>
</comment>
<accession>A0AAD8WU77</accession>
<dbReference type="EMBL" id="JAUUTY010000002">
    <property type="protein sequence ID" value="KAK1681092.1"/>
    <property type="molecule type" value="Genomic_DNA"/>
</dbReference>
<protein>
    <submittedName>
        <fullName evidence="2">Uncharacterized protein</fullName>
    </submittedName>
</protein>
<evidence type="ECO:0000313" key="3">
    <source>
        <dbReference type="Proteomes" id="UP001231189"/>
    </source>
</evidence>
<dbReference type="Proteomes" id="UP001231189">
    <property type="component" value="Unassembled WGS sequence"/>
</dbReference>
<dbReference type="AlphaFoldDB" id="A0AAD8WU77"/>
<gene>
    <name evidence="2" type="ORF">QYE76_041940</name>
</gene>